<proteinExistence type="predicted"/>
<evidence type="ECO:0000313" key="1">
    <source>
        <dbReference type="EMBL" id="HFK97308.1"/>
    </source>
</evidence>
<sequence length="356" mass="40884">MLPGIVNLRFDVSFSVPVVIIIEPSLEVWEQAYGKVYEVLDVIYGRLEKIYFLGNKTPYFVPTPREFRDRAPVWFGENRDRVNLIGPILEQLEKAQFRGMLLVFCAALPVDLEDWDPSDLRQRIRFVRTVGDASRSPDREMAMDAPPAFIVEGLDNPVKRLAIKGEGFVPLRVDFAPKGKAELHYSDGAFELVLPFREGRFQCHLQGLCKQSPPLLHIEREKGPVAAMEGTQEPPWFDEPRWEKIPEPVRPVLEAGIAKSDFVCPQCRRPHGHDTVLCPEGDVILQGMPRNTPMIFRKWDYLALYELFAYPLQGGERIITSQGKIYDWKEREWRFAGDVSSYAEVDHAVWGLFIRV</sequence>
<protein>
    <submittedName>
        <fullName evidence="1">Uncharacterized protein</fullName>
    </submittedName>
</protein>
<reference evidence="1" key="1">
    <citation type="journal article" date="2020" name="mSystems">
        <title>Genome- and Community-Level Interaction Insights into Carbon Utilization and Element Cycling Functions of Hydrothermarchaeota in Hydrothermal Sediment.</title>
        <authorList>
            <person name="Zhou Z."/>
            <person name="Liu Y."/>
            <person name="Xu W."/>
            <person name="Pan J."/>
            <person name="Luo Z.H."/>
            <person name="Li M."/>
        </authorList>
    </citation>
    <scope>NUCLEOTIDE SEQUENCE [LARGE SCALE GENOMIC DNA]</scope>
    <source>
        <strain evidence="1">SpSt-456</strain>
    </source>
</reference>
<dbReference type="EMBL" id="DSTK01000023">
    <property type="protein sequence ID" value="HFK97308.1"/>
    <property type="molecule type" value="Genomic_DNA"/>
</dbReference>
<gene>
    <name evidence="1" type="ORF">ENS06_08285</name>
</gene>
<organism evidence="1">
    <name type="scientific">Desulfacinum infernum</name>
    <dbReference type="NCBI Taxonomy" id="35837"/>
    <lineage>
        <taxon>Bacteria</taxon>
        <taxon>Pseudomonadati</taxon>
        <taxon>Thermodesulfobacteriota</taxon>
        <taxon>Syntrophobacteria</taxon>
        <taxon>Syntrophobacterales</taxon>
        <taxon>Syntrophobacteraceae</taxon>
        <taxon>Desulfacinum</taxon>
    </lineage>
</organism>
<name>A0A832A2F8_9BACT</name>
<dbReference type="AlphaFoldDB" id="A0A832A2F8"/>
<comment type="caution">
    <text evidence="1">The sequence shown here is derived from an EMBL/GenBank/DDBJ whole genome shotgun (WGS) entry which is preliminary data.</text>
</comment>
<accession>A0A832A2F8</accession>